<accession>A0AAU9CS64</accession>
<keyword evidence="2" id="KW-1185">Reference proteome</keyword>
<dbReference type="RefSeq" id="WP_317705211.1">
    <property type="nucleotide sequence ID" value="NZ_AP024714.1"/>
</dbReference>
<reference evidence="2" key="1">
    <citation type="journal article" date="2024" name="Int. J. Syst. Evol. Microbiol.">
        <title>Methylomarinovum tepidoasis sp. nov., a moderately thermophilic methanotroph of the family Methylothermaceae isolated from a deep-sea hydrothermal field.</title>
        <authorList>
            <person name="Hirayama H."/>
            <person name="Takaki Y."/>
            <person name="Abe M."/>
            <person name="Miyazaki M."/>
            <person name="Uematsu K."/>
            <person name="Matsui Y."/>
            <person name="Takai K."/>
        </authorList>
    </citation>
    <scope>NUCLEOTIDE SEQUENCE [LARGE SCALE GENOMIC DNA]</scope>
    <source>
        <strain evidence="2">IT-9</strain>
    </source>
</reference>
<dbReference type="Gene3D" id="1.50.10.10">
    <property type="match status" value="1"/>
</dbReference>
<dbReference type="Proteomes" id="UP001321825">
    <property type="component" value="Chromosome"/>
</dbReference>
<dbReference type="InterPro" id="IPR008928">
    <property type="entry name" value="6-hairpin_glycosidase_sf"/>
</dbReference>
<evidence type="ECO:0000313" key="2">
    <source>
        <dbReference type="Proteomes" id="UP001321825"/>
    </source>
</evidence>
<dbReference type="EMBL" id="AP024714">
    <property type="protein sequence ID" value="BCX82823.1"/>
    <property type="molecule type" value="Genomic_DNA"/>
</dbReference>
<dbReference type="GO" id="GO:0005975">
    <property type="term" value="P:carbohydrate metabolic process"/>
    <property type="evidence" value="ECO:0007669"/>
    <property type="project" value="InterPro"/>
</dbReference>
<dbReference type="AlphaFoldDB" id="A0AAU9CS64"/>
<protein>
    <submittedName>
        <fullName evidence="1">Uncharacterized protein</fullName>
    </submittedName>
</protein>
<organism evidence="1 2">
    <name type="scientific">Methylomarinovum caldicuralii</name>
    <dbReference type="NCBI Taxonomy" id="438856"/>
    <lineage>
        <taxon>Bacteria</taxon>
        <taxon>Pseudomonadati</taxon>
        <taxon>Pseudomonadota</taxon>
        <taxon>Gammaproteobacteria</taxon>
        <taxon>Methylococcales</taxon>
        <taxon>Methylothermaceae</taxon>
        <taxon>Methylomarinovum</taxon>
    </lineage>
</organism>
<proteinExistence type="predicted"/>
<name>A0AAU9CS64_9GAMM</name>
<dbReference type="InterPro" id="IPR012341">
    <property type="entry name" value="6hp_glycosidase-like_sf"/>
</dbReference>
<sequence>MWRKWFPWRFVVRRLARAQGFIDPVALLARLRGFAQPSEVGEPIELLRAGMVFHARGLINSRVIQHNLDWVWPYWIVRQFDPHDESFIPRAFSITHVNLTHRNWTAVGWPDLDQYPIVDPRGLLTPLYDGWSLDCWIVTDDGERLLPSHCREAEQHLELEPQPAVATTTARGGLALTTRARVELEDGHPVCRLEVQGRSERPAWLVISARPCNPEGISFIHDIRLDKRRWRIDETEVHFETHPESHQVSDYHAGDVALHLSDAPERTQVCCEVGMATAAARYRLEGERRVGLRIPLRPEKPRTLRASVWDDESAGACRLEVPDARIGFLYDAALTTVILHCPGDAFPGPYTYRRFWFRDAAFIVHGLLCAGLFERAEAILDRFPERQDLRGYFHSQEGEWDANGEALWIMERFCRLSGRPLKPRWREAVIKGARWIAAKRLPDDGSPHGGLLPAGFSAEHLGPNDYYYWDDFWSIAGLEAAARLLDAGDPALAQTFRREAADLRAAVERSLARAARRLGRPAMPAAPTRRLDAGAIGSLAAGYPLQLFPADDPRLLDTAAFLLERCFVKGGFFQDMIHSGINAYLTLHVAQVLLRAGDPRAFELMRAVADLASPTGQWPEAIHPRTLGGCMGDGQHVWAAAEWLLLLRNAFVREEGEGLILAGGIPAAWRRPGDRLRFGPAPTAFGTISLTLETDTRGRTGIAWEADWRHRPPPLTIHLPGRDPVAVDARTGRIRL</sequence>
<gene>
    <name evidence="1" type="ORF">MIT9_P2411</name>
</gene>
<dbReference type="KEGG" id="mcau:MIT9_P2411"/>
<dbReference type="SUPFAM" id="SSF48208">
    <property type="entry name" value="Six-hairpin glycosidases"/>
    <property type="match status" value="1"/>
</dbReference>
<evidence type="ECO:0000313" key="1">
    <source>
        <dbReference type="EMBL" id="BCX82823.1"/>
    </source>
</evidence>